<evidence type="ECO:0000313" key="1">
    <source>
        <dbReference type="EMBL" id="TDH67616.1"/>
    </source>
</evidence>
<gene>
    <name evidence="1" type="ORF">CCR75_006021</name>
</gene>
<dbReference type="EMBL" id="SHOA02000006">
    <property type="protein sequence ID" value="TDH67616.1"/>
    <property type="molecule type" value="Genomic_DNA"/>
</dbReference>
<dbReference type="Proteomes" id="UP000294530">
    <property type="component" value="Unassembled WGS sequence"/>
</dbReference>
<dbReference type="KEGG" id="blac:94349765"/>
<sequence>MYTDSTSYQEREQTFSYAKRTRARKGYTDWLDGCVESDSVSGKAAGMVTLRDARSITVEGKRTKRYMESAVGPTTRRSADPTFSLEHKIWGIGGGDDSPPTAAP</sequence>
<keyword evidence="2" id="KW-1185">Reference proteome</keyword>
<organism evidence="1 2">
    <name type="scientific">Bremia lactucae</name>
    <name type="common">Lettuce downy mildew</name>
    <dbReference type="NCBI Taxonomy" id="4779"/>
    <lineage>
        <taxon>Eukaryota</taxon>
        <taxon>Sar</taxon>
        <taxon>Stramenopiles</taxon>
        <taxon>Oomycota</taxon>
        <taxon>Peronosporomycetes</taxon>
        <taxon>Peronosporales</taxon>
        <taxon>Peronosporaceae</taxon>
        <taxon>Bremia</taxon>
    </lineage>
</organism>
<dbReference type="GeneID" id="94349765"/>
<name>A0A976FJK0_BRELC</name>
<dbReference type="AlphaFoldDB" id="A0A976FJK0"/>
<evidence type="ECO:0000313" key="2">
    <source>
        <dbReference type="Proteomes" id="UP000294530"/>
    </source>
</evidence>
<accession>A0A976FJK0</accession>
<comment type="caution">
    <text evidence="1">The sequence shown here is derived from an EMBL/GenBank/DDBJ whole genome shotgun (WGS) entry which is preliminary data.</text>
</comment>
<dbReference type="RefSeq" id="XP_067817115.1">
    <property type="nucleotide sequence ID" value="XM_067964094.1"/>
</dbReference>
<protein>
    <submittedName>
        <fullName evidence="1">Uncharacterized protein</fullName>
    </submittedName>
</protein>
<proteinExistence type="predicted"/>
<reference evidence="1 2" key="1">
    <citation type="journal article" date="2021" name="Genome Biol.">
        <title>AFLAP: assembly-free linkage analysis pipeline using k-mers from genome sequencing data.</title>
        <authorList>
            <person name="Fletcher K."/>
            <person name="Zhang L."/>
            <person name="Gil J."/>
            <person name="Han R."/>
            <person name="Cavanaugh K."/>
            <person name="Michelmore R."/>
        </authorList>
    </citation>
    <scope>NUCLEOTIDE SEQUENCE [LARGE SCALE GENOMIC DNA]</scope>
    <source>
        <strain evidence="1 2">SF5</strain>
    </source>
</reference>